<dbReference type="SUPFAM" id="SSF51658">
    <property type="entry name" value="Xylose isomerase-like"/>
    <property type="match status" value="1"/>
</dbReference>
<dbReference type="InterPro" id="IPR013022">
    <property type="entry name" value="Xyl_isomerase-like_TIM-brl"/>
</dbReference>
<dbReference type="Gene3D" id="3.20.20.150">
    <property type="entry name" value="Divalent-metal-dependent TIM barrel enzymes"/>
    <property type="match status" value="1"/>
</dbReference>
<dbReference type="RefSeq" id="WP_338537137.1">
    <property type="nucleotide sequence ID" value="NZ_AP028654.1"/>
</dbReference>
<proteinExistence type="predicted"/>
<dbReference type="KEGG" id="hprf:HLPR_11620"/>
<feature type="domain" description="Xylose isomerase-like TIM barrel" evidence="1">
    <location>
        <begin position="88"/>
        <end position="227"/>
    </location>
</feature>
<name>A0AAU9E2J5_9FIRM</name>
<accession>A0AAU9E2J5</accession>
<dbReference type="Proteomes" id="UP001321786">
    <property type="component" value="Chromosome"/>
</dbReference>
<reference evidence="2 3" key="1">
    <citation type="submission" date="2023-08" db="EMBL/GenBank/DDBJ databases">
        <title>Helicovermis profunda gen. nov., sp. nov., a novel mesophilic, fermentative bacterium within the Bacillota from a deep-sea hydrothermal vent chimney.</title>
        <authorList>
            <person name="Miyazaki U."/>
            <person name="Mizutani D."/>
            <person name="Hashimoto Y."/>
            <person name="Tame A."/>
            <person name="Sawayama S."/>
            <person name="Miyazaki J."/>
            <person name="Takai K."/>
            <person name="Nakagawa S."/>
        </authorList>
    </citation>
    <scope>NUCLEOTIDE SEQUENCE [LARGE SCALE GENOMIC DNA]</scope>
    <source>
        <strain evidence="2 3">S502</strain>
    </source>
</reference>
<dbReference type="EMBL" id="AP028654">
    <property type="protein sequence ID" value="BEP28831.1"/>
    <property type="molecule type" value="Genomic_DNA"/>
</dbReference>
<sequence length="313" mass="37311">MYLMNLSNSNYSLNKFDCNWKNVEEFLKKHRLDGIEIILHEEENLNNMPRNIVKGMHLKYFPTWLDRYYYEEKNEKKIEDDKSNNTLVSIFKNEFNNAKKLGAKYMVYHVSHVTEEHAFTFEFDYSDDEVLSATTNLVNKVFDDDSEMLLLFENLWWPGLTLLDSKKAKRFMDSIKYKNKGIMLDLSHMMITSPSIKTPREASDYIVNKIQDLGEIKDYIKGIHVNLSLPSTYMSQNHKEKYKLISEIIDVKQKYIKTIEHIKKIDWHIPFDDESIRNIIQLIKPEYVVYEVLADEYKQLDEYMRIQNIAIGR</sequence>
<dbReference type="AlphaFoldDB" id="A0AAU9E2J5"/>
<protein>
    <submittedName>
        <fullName evidence="2">TIM barrel protein</fullName>
    </submittedName>
</protein>
<evidence type="ECO:0000313" key="2">
    <source>
        <dbReference type="EMBL" id="BEP28831.1"/>
    </source>
</evidence>
<dbReference type="InterPro" id="IPR036237">
    <property type="entry name" value="Xyl_isomerase-like_sf"/>
</dbReference>
<gene>
    <name evidence="2" type="ORF">HLPR_11620</name>
</gene>
<dbReference type="Pfam" id="PF01261">
    <property type="entry name" value="AP_endonuc_2"/>
    <property type="match status" value="1"/>
</dbReference>
<evidence type="ECO:0000259" key="1">
    <source>
        <dbReference type="Pfam" id="PF01261"/>
    </source>
</evidence>
<evidence type="ECO:0000313" key="3">
    <source>
        <dbReference type="Proteomes" id="UP001321786"/>
    </source>
</evidence>
<organism evidence="2 3">
    <name type="scientific">Helicovermis profundi</name>
    <dbReference type="NCBI Taxonomy" id="3065157"/>
    <lineage>
        <taxon>Bacteria</taxon>
        <taxon>Bacillati</taxon>
        <taxon>Bacillota</taxon>
        <taxon>Clostridia</taxon>
        <taxon>Helicovermis</taxon>
    </lineage>
</organism>
<keyword evidence="3" id="KW-1185">Reference proteome</keyword>